<keyword evidence="2" id="KW-1185">Reference proteome</keyword>
<name>A0A9W4SIW1_9GLOM</name>
<evidence type="ECO:0000313" key="2">
    <source>
        <dbReference type="Proteomes" id="UP001153678"/>
    </source>
</evidence>
<protein>
    <submittedName>
        <fullName evidence="1">14665_t:CDS:1</fullName>
    </submittedName>
</protein>
<evidence type="ECO:0000313" key="1">
    <source>
        <dbReference type="EMBL" id="CAI2170178.1"/>
    </source>
</evidence>
<proteinExistence type="predicted"/>
<reference evidence="1" key="1">
    <citation type="submission" date="2022-08" db="EMBL/GenBank/DDBJ databases">
        <authorList>
            <person name="Kallberg Y."/>
            <person name="Tangrot J."/>
            <person name="Rosling A."/>
        </authorList>
    </citation>
    <scope>NUCLEOTIDE SEQUENCE</scope>
    <source>
        <strain evidence="1">Wild A</strain>
    </source>
</reference>
<dbReference type="EMBL" id="CAMKVN010000667">
    <property type="protein sequence ID" value="CAI2170178.1"/>
    <property type="molecule type" value="Genomic_DNA"/>
</dbReference>
<dbReference type="Proteomes" id="UP001153678">
    <property type="component" value="Unassembled WGS sequence"/>
</dbReference>
<comment type="caution">
    <text evidence="1">The sequence shown here is derived from an EMBL/GenBank/DDBJ whole genome shotgun (WGS) entry which is preliminary data.</text>
</comment>
<accession>A0A9W4SIW1</accession>
<organism evidence="1 2">
    <name type="scientific">Funneliformis geosporum</name>
    <dbReference type="NCBI Taxonomy" id="1117311"/>
    <lineage>
        <taxon>Eukaryota</taxon>
        <taxon>Fungi</taxon>
        <taxon>Fungi incertae sedis</taxon>
        <taxon>Mucoromycota</taxon>
        <taxon>Glomeromycotina</taxon>
        <taxon>Glomeromycetes</taxon>
        <taxon>Glomerales</taxon>
        <taxon>Glomeraceae</taxon>
        <taxon>Funneliformis</taxon>
    </lineage>
</organism>
<gene>
    <name evidence="1" type="ORF">FWILDA_LOCUS4452</name>
</gene>
<dbReference type="AlphaFoldDB" id="A0A9W4SIW1"/>
<sequence length="50" mass="5823">MHEYHHIDFFNIVISESSHIIKYPNMEITYMTANESNPNISQAQSKALKV</sequence>